<feature type="region of interest" description="Disordered" evidence="1">
    <location>
        <begin position="1"/>
        <end position="27"/>
    </location>
</feature>
<comment type="caution">
    <text evidence="2">The sequence shown here is derived from an EMBL/GenBank/DDBJ whole genome shotgun (WGS) entry which is preliminary data.</text>
</comment>
<evidence type="ECO:0000313" key="3">
    <source>
        <dbReference type="Proteomes" id="UP001189429"/>
    </source>
</evidence>
<sequence length="101" mass="11101">AAERSADFTFGCSPELRGHRSRSRSQESLWRVQQGVSRLEGSVQELRSDLGNVLKAQTAELRRHFDAQAELLQQALRAAVPRPSAPARAARPPVLALSAAW</sequence>
<gene>
    <name evidence="2" type="ORF">PCOR1329_LOCUS8737</name>
</gene>
<feature type="non-terminal residue" evidence="2">
    <location>
        <position position="1"/>
    </location>
</feature>
<organism evidence="2 3">
    <name type="scientific">Prorocentrum cordatum</name>
    <dbReference type="NCBI Taxonomy" id="2364126"/>
    <lineage>
        <taxon>Eukaryota</taxon>
        <taxon>Sar</taxon>
        <taxon>Alveolata</taxon>
        <taxon>Dinophyceae</taxon>
        <taxon>Prorocentrales</taxon>
        <taxon>Prorocentraceae</taxon>
        <taxon>Prorocentrum</taxon>
    </lineage>
</organism>
<protein>
    <submittedName>
        <fullName evidence="2">Uncharacterized protein</fullName>
    </submittedName>
</protein>
<evidence type="ECO:0000313" key="2">
    <source>
        <dbReference type="EMBL" id="CAK0800640.1"/>
    </source>
</evidence>
<evidence type="ECO:0000256" key="1">
    <source>
        <dbReference type="SAM" id="MobiDB-lite"/>
    </source>
</evidence>
<reference evidence="2" key="1">
    <citation type="submission" date="2023-10" db="EMBL/GenBank/DDBJ databases">
        <authorList>
            <person name="Chen Y."/>
            <person name="Shah S."/>
            <person name="Dougan E. K."/>
            <person name="Thang M."/>
            <person name="Chan C."/>
        </authorList>
    </citation>
    <scope>NUCLEOTIDE SEQUENCE [LARGE SCALE GENOMIC DNA]</scope>
</reference>
<dbReference type="Proteomes" id="UP001189429">
    <property type="component" value="Unassembled WGS sequence"/>
</dbReference>
<keyword evidence="3" id="KW-1185">Reference proteome</keyword>
<name>A0ABN9Q4J9_9DINO</name>
<proteinExistence type="predicted"/>
<accession>A0ABN9Q4J9</accession>
<feature type="non-terminal residue" evidence="2">
    <location>
        <position position="101"/>
    </location>
</feature>
<dbReference type="EMBL" id="CAUYUJ010002407">
    <property type="protein sequence ID" value="CAK0800640.1"/>
    <property type="molecule type" value="Genomic_DNA"/>
</dbReference>